<sequence length="181" mass="20595">MRTSTEPTRYSAASIILHWLSALFVIGLFALGYWMMTLTYYSPWYKTAPMWHKSLGLILLLLTLLRVAALIRWKAPKISGQRWEKIAAKSAHHLLYLLLFILFISGYLISTADGRPILWFDWLPIPALPFAFSNQADIAGTIHKFSAYTLIGLSVLHLLAALKHHWINKDNTLKKMLGVSS</sequence>
<keyword evidence="7" id="KW-0479">Metal-binding</keyword>
<evidence type="ECO:0000256" key="7">
    <source>
        <dbReference type="ARBA" id="ARBA00022723"/>
    </source>
</evidence>
<keyword evidence="4" id="KW-1003">Cell membrane</keyword>
<evidence type="ECO:0000313" key="16">
    <source>
        <dbReference type="Proteomes" id="UP000838672"/>
    </source>
</evidence>
<feature type="transmembrane region" description="Helical" evidence="13">
    <location>
        <begin position="94"/>
        <end position="110"/>
    </location>
</feature>
<comment type="cofactor">
    <cofactor evidence="1">
        <name>heme b</name>
        <dbReference type="ChEBI" id="CHEBI:60344"/>
    </cofactor>
</comment>
<evidence type="ECO:0000256" key="4">
    <source>
        <dbReference type="ARBA" id="ARBA00022475"/>
    </source>
</evidence>
<keyword evidence="9 13" id="KW-1133">Transmembrane helix</keyword>
<evidence type="ECO:0000256" key="2">
    <source>
        <dbReference type="ARBA" id="ARBA00004651"/>
    </source>
</evidence>
<evidence type="ECO:0000259" key="14">
    <source>
        <dbReference type="Pfam" id="PF01292"/>
    </source>
</evidence>
<evidence type="ECO:0000256" key="6">
    <source>
        <dbReference type="ARBA" id="ARBA00022692"/>
    </source>
</evidence>
<feature type="transmembrane region" description="Helical" evidence="13">
    <location>
        <begin position="55"/>
        <end position="73"/>
    </location>
</feature>
<evidence type="ECO:0000256" key="9">
    <source>
        <dbReference type="ARBA" id="ARBA00022989"/>
    </source>
</evidence>
<organism evidence="15 16">
    <name type="scientific">Vibrio stylophorae</name>
    <dbReference type="NCBI Taxonomy" id="659351"/>
    <lineage>
        <taxon>Bacteria</taxon>
        <taxon>Pseudomonadati</taxon>
        <taxon>Pseudomonadota</taxon>
        <taxon>Gammaproteobacteria</taxon>
        <taxon>Vibrionales</taxon>
        <taxon>Vibrionaceae</taxon>
        <taxon>Vibrio</taxon>
    </lineage>
</organism>
<dbReference type="RefSeq" id="WP_237464368.1">
    <property type="nucleotide sequence ID" value="NZ_CAKLDI010000001.1"/>
</dbReference>
<keyword evidence="11 13" id="KW-0472">Membrane</keyword>
<feature type="transmembrane region" description="Helical" evidence="13">
    <location>
        <begin position="12"/>
        <end position="35"/>
    </location>
</feature>
<dbReference type="Proteomes" id="UP000838672">
    <property type="component" value="Unassembled WGS sequence"/>
</dbReference>
<evidence type="ECO:0000256" key="13">
    <source>
        <dbReference type="SAM" id="Phobius"/>
    </source>
</evidence>
<comment type="similarity">
    <text evidence="12">Belongs to the cytochrome b561 family.</text>
</comment>
<dbReference type="SUPFAM" id="SSF81342">
    <property type="entry name" value="Transmembrane di-heme cytochromes"/>
    <property type="match status" value="1"/>
</dbReference>
<comment type="caution">
    <text evidence="15">The sequence shown here is derived from an EMBL/GenBank/DDBJ whole genome shotgun (WGS) entry which is preliminary data.</text>
</comment>
<proteinExistence type="inferred from homology"/>
<keyword evidence="5" id="KW-0349">Heme</keyword>
<dbReference type="PANTHER" id="PTHR30529:SF1">
    <property type="entry name" value="CYTOCHROME B561 HOMOLOG 2"/>
    <property type="match status" value="1"/>
</dbReference>
<evidence type="ECO:0000256" key="5">
    <source>
        <dbReference type="ARBA" id="ARBA00022617"/>
    </source>
</evidence>
<evidence type="ECO:0000256" key="8">
    <source>
        <dbReference type="ARBA" id="ARBA00022982"/>
    </source>
</evidence>
<comment type="subcellular location">
    <subcellularLocation>
        <location evidence="2">Cell membrane</location>
        <topology evidence="2">Multi-pass membrane protein</topology>
    </subcellularLocation>
</comment>
<feature type="domain" description="Cytochrome b561 bacterial/Ni-hydrogenase" evidence="14">
    <location>
        <begin position="9"/>
        <end position="178"/>
    </location>
</feature>
<accession>A0ABM8ZQJ3</accession>
<name>A0ABM8ZQJ3_9VIBR</name>
<keyword evidence="10" id="KW-0408">Iron</keyword>
<evidence type="ECO:0000313" key="15">
    <source>
        <dbReference type="EMBL" id="CAH0532463.1"/>
    </source>
</evidence>
<dbReference type="InterPro" id="IPR016174">
    <property type="entry name" value="Di-haem_cyt_TM"/>
</dbReference>
<keyword evidence="6 13" id="KW-0812">Transmembrane</keyword>
<protein>
    <submittedName>
        <fullName evidence="15">Cytochrome b561</fullName>
    </submittedName>
</protein>
<evidence type="ECO:0000256" key="12">
    <source>
        <dbReference type="ARBA" id="ARBA00037975"/>
    </source>
</evidence>
<evidence type="ECO:0000256" key="10">
    <source>
        <dbReference type="ARBA" id="ARBA00023004"/>
    </source>
</evidence>
<dbReference type="EMBL" id="CAKLDI010000001">
    <property type="protein sequence ID" value="CAH0532463.1"/>
    <property type="molecule type" value="Genomic_DNA"/>
</dbReference>
<gene>
    <name evidence="15" type="primary">yceJ</name>
    <name evidence="15" type="ORF">VST7929_00292</name>
</gene>
<keyword evidence="3" id="KW-0813">Transport</keyword>
<keyword evidence="8" id="KW-0249">Electron transport</keyword>
<keyword evidence="16" id="KW-1185">Reference proteome</keyword>
<evidence type="ECO:0000256" key="1">
    <source>
        <dbReference type="ARBA" id="ARBA00001970"/>
    </source>
</evidence>
<dbReference type="InterPro" id="IPR052168">
    <property type="entry name" value="Cytochrome_b561_oxidase"/>
</dbReference>
<feature type="transmembrane region" description="Helical" evidence="13">
    <location>
        <begin position="145"/>
        <end position="167"/>
    </location>
</feature>
<evidence type="ECO:0000256" key="3">
    <source>
        <dbReference type="ARBA" id="ARBA00022448"/>
    </source>
</evidence>
<dbReference type="InterPro" id="IPR011577">
    <property type="entry name" value="Cyt_b561_bac/Ni-Hgenase"/>
</dbReference>
<evidence type="ECO:0000256" key="11">
    <source>
        <dbReference type="ARBA" id="ARBA00023136"/>
    </source>
</evidence>
<reference evidence="15" key="1">
    <citation type="submission" date="2021-11" db="EMBL/GenBank/DDBJ databases">
        <authorList>
            <person name="Rodrigo-Torres L."/>
            <person name="Arahal R. D."/>
            <person name="Lucena T."/>
        </authorList>
    </citation>
    <scope>NUCLEOTIDE SEQUENCE</scope>
    <source>
        <strain evidence="15">CECT 7929</strain>
    </source>
</reference>
<dbReference type="PANTHER" id="PTHR30529">
    <property type="entry name" value="CYTOCHROME B561"/>
    <property type="match status" value="1"/>
</dbReference>
<dbReference type="Gene3D" id="1.20.950.20">
    <property type="entry name" value="Transmembrane di-heme cytochromes, Chain C"/>
    <property type="match status" value="2"/>
</dbReference>
<dbReference type="Pfam" id="PF01292">
    <property type="entry name" value="Ni_hydr_CYTB"/>
    <property type="match status" value="1"/>
</dbReference>